<dbReference type="InterPro" id="IPR017482">
    <property type="entry name" value="Lambda-type_endonuclease"/>
</dbReference>
<organism evidence="2 3">
    <name type="scientific">Yaniella flava</name>
    <dbReference type="NCBI Taxonomy" id="287930"/>
    <lineage>
        <taxon>Bacteria</taxon>
        <taxon>Bacillati</taxon>
        <taxon>Actinomycetota</taxon>
        <taxon>Actinomycetes</taxon>
        <taxon>Micrococcales</taxon>
        <taxon>Micrococcaceae</taxon>
        <taxon>Yaniella</taxon>
    </lineage>
</organism>
<evidence type="ECO:0000259" key="1">
    <source>
        <dbReference type="Pfam" id="PF09588"/>
    </source>
</evidence>
<dbReference type="SUPFAM" id="SSF52980">
    <property type="entry name" value="Restriction endonuclease-like"/>
    <property type="match status" value="1"/>
</dbReference>
<dbReference type="Proteomes" id="UP001501461">
    <property type="component" value="Unassembled WGS sequence"/>
</dbReference>
<dbReference type="Pfam" id="PF09588">
    <property type="entry name" value="YqaJ"/>
    <property type="match status" value="1"/>
</dbReference>
<keyword evidence="3" id="KW-1185">Reference proteome</keyword>
<dbReference type="RefSeq" id="WP_343957800.1">
    <property type="nucleotide sequence ID" value="NZ_BAAAMN010000036.1"/>
</dbReference>
<dbReference type="Gene3D" id="3.90.320.10">
    <property type="match status" value="1"/>
</dbReference>
<dbReference type="NCBIfam" id="TIGR03033">
    <property type="entry name" value="phage_rel_nuc"/>
    <property type="match status" value="1"/>
</dbReference>
<feature type="domain" description="YqaJ viral recombinase" evidence="1">
    <location>
        <begin position="35"/>
        <end position="168"/>
    </location>
</feature>
<protein>
    <submittedName>
        <fullName evidence="2">YqaJ viral recombinase family protein</fullName>
    </submittedName>
</protein>
<dbReference type="InterPro" id="IPR051703">
    <property type="entry name" value="NF-kappa-B_Signaling_Reg"/>
</dbReference>
<evidence type="ECO:0000313" key="3">
    <source>
        <dbReference type="Proteomes" id="UP001501461"/>
    </source>
</evidence>
<dbReference type="InterPro" id="IPR011604">
    <property type="entry name" value="PDDEXK-like_dom_sf"/>
</dbReference>
<accession>A0ABN2UHZ2</accession>
<evidence type="ECO:0000313" key="2">
    <source>
        <dbReference type="EMBL" id="GAA2038033.1"/>
    </source>
</evidence>
<dbReference type="InterPro" id="IPR011335">
    <property type="entry name" value="Restrct_endonuc-II-like"/>
</dbReference>
<dbReference type="PANTHER" id="PTHR46609:SF6">
    <property type="entry name" value="EXONUCLEASE, PHAGE-TYPE_RECB, C-TERMINAL DOMAIN-CONTAINING PROTEIN-RELATED"/>
    <property type="match status" value="1"/>
</dbReference>
<comment type="caution">
    <text evidence="2">The sequence shown here is derived from an EMBL/GenBank/DDBJ whole genome shotgun (WGS) entry which is preliminary data.</text>
</comment>
<dbReference type="EMBL" id="BAAAMN010000036">
    <property type="protein sequence ID" value="GAA2038033.1"/>
    <property type="molecule type" value="Genomic_DNA"/>
</dbReference>
<gene>
    <name evidence="2" type="ORF">GCM10009720_18130</name>
</gene>
<name>A0ABN2UHZ2_9MICC</name>
<dbReference type="PANTHER" id="PTHR46609">
    <property type="entry name" value="EXONUCLEASE, PHAGE-TYPE/RECB, C-TERMINAL DOMAIN-CONTAINING PROTEIN"/>
    <property type="match status" value="1"/>
</dbReference>
<proteinExistence type="predicted"/>
<sequence length="341" mass="39516">MSEVKIFSDEVSDEKPDYSFPEATQVLPYDASDEDWKAQRGKGIGGSDASVIMGENRYKELLDLYEDKKGLAPAFEGNYLTRRGHYMEDFLRSEFTREMGIKTQLQGMLQNNDRPYMRVNVDSLTSDGGVFESKVHSHHLKDDWSEEEGRVSSESYWQVQHAMAVTGRSHAWIVADVGGQLHIVFIERNEDDIEDLIAEIDDFWHYHVLENVPPKPERLGKIKQVYSRANVGKKAVADKQVVQDLVKYREAKAAESKAKELSKHHESRIRRFMESADILVDENGVIIATNKQNGTFAETRFREDHPKLFEKYHKQKKSVDTQRLKKTNEKLYTRYRARVLR</sequence>
<reference evidence="2 3" key="1">
    <citation type="journal article" date="2019" name="Int. J. Syst. Evol. Microbiol.">
        <title>The Global Catalogue of Microorganisms (GCM) 10K type strain sequencing project: providing services to taxonomists for standard genome sequencing and annotation.</title>
        <authorList>
            <consortium name="The Broad Institute Genomics Platform"/>
            <consortium name="The Broad Institute Genome Sequencing Center for Infectious Disease"/>
            <person name="Wu L."/>
            <person name="Ma J."/>
        </authorList>
    </citation>
    <scope>NUCLEOTIDE SEQUENCE [LARGE SCALE GENOMIC DNA]</scope>
    <source>
        <strain evidence="2 3">JCM 13595</strain>
    </source>
</reference>
<dbReference type="InterPro" id="IPR019080">
    <property type="entry name" value="YqaJ_viral_recombinase"/>
</dbReference>